<dbReference type="EMBL" id="UOFI01000108">
    <property type="protein sequence ID" value="VAW67737.1"/>
    <property type="molecule type" value="Genomic_DNA"/>
</dbReference>
<dbReference type="AlphaFoldDB" id="A0A3B0XWX8"/>
<dbReference type="Pfam" id="PF01850">
    <property type="entry name" value="PIN"/>
    <property type="match status" value="1"/>
</dbReference>
<organism evidence="2">
    <name type="scientific">hydrothermal vent metagenome</name>
    <dbReference type="NCBI Taxonomy" id="652676"/>
    <lineage>
        <taxon>unclassified sequences</taxon>
        <taxon>metagenomes</taxon>
        <taxon>ecological metagenomes</taxon>
    </lineage>
</organism>
<accession>A0A3B0XWX8</accession>
<proteinExistence type="predicted"/>
<sequence>MILVDTSVWIDHLRYHDDALANLLNTSQVLMHPYIPGELACGNLTNRTELLHLLAALPQISTALDKEVLFFIEQRSLMGKGIGYIDAHLLAAVALDGTARIWTRDKRLHKVAETLSLATSLAWDTPI</sequence>
<name>A0A3B0XWX8_9ZZZZ</name>
<dbReference type="Gene3D" id="3.40.50.1010">
    <property type="entry name" value="5'-nuclease"/>
    <property type="match status" value="1"/>
</dbReference>
<evidence type="ECO:0000313" key="2">
    <source>
        <dbReference type="EMBL" id="VAW67737.1"/>
    </source>
</evidence>
<evidence type="ECO:0000259" key="1">
    <source>
        <dbReference type="Pfam" id="PF01850"/>
    </source>
</evidence>
<protein>
    <recommendedName>
        <fullName evidence="1">PIN domain-containing protein</fullName>
    </recommendedName>
</protein>
<dbReference type="SUPFAM" id="SSF88723">
    <property type="entry name" value="PIN domain-like"/>
    <property type="match status" value="1"/>
</dbReference>
<dbReference type="InterPro" id="IPR029060">
    <property type="entry name" value="PIN-like_dom_sf"/>
</dbReference>
<dbReference type="InterPro" id="IPR002716">
    <property type="entry name" value="PIN_dom"/>
</dbReference>
<feature type="domain" description="PIN" evidence="1">
    <location>
        <begin position="2"/>
        <end position="113"/>
    </location>
</feature>
<gene>
    <name evidence="2" type="ORF">MNBD_GAMMA09-3562</name>
</gene>
<reference evidence="2" key="1">
    <citation type="submission" date="2018-06" db="EMBL/GenBank/DDBJ databases">
        <authorList>
            <person name="Zhirakovskaya E."/>
        </authorList>
    </citation>
    <scope>NUCLEOTIDE SEQUENCE</scope>
</reference>